<evidence type="ECO:0000256" key="1">
    <source>
        <dbReference type="ARBA" id="ARBA00006216"/>
    </source>
</evidence>
<dbReference type="InterPro" id="IPR003593">
    <property type="entry name" value="AAA+_ATPase"/>
</dbReference>
<gene>
    <name evidence="5" type="ORF">UT34_C0001G0149</name>
</gene>
<dbReference type="AlphaFoldDB" id="A0A0G0MQ10"/>
<feature type="domain" description="ABC transporter" evidence="4">
    <location>
        <begin position="1"/>
        <end position="224"/>
    </location>
</feature>
<dbReference type="Proteomes" id="UP000034799">
    <property type="component" value="Unassembled WGS sequence"/>
</dbReference>
<dbReference type="SUPFAM" id="SSF52540">
    <property type="entry name" value="P-loop containing nucleoside triphosphate hydrolases"/>
    <property type="match status" value="1"/>
</dbReference>
<dbReference type="STRING" id="1619100.UT34_C0001G0149"/>
<name>A0A0G0MQ10_9BACT</name>
<evidence type="ECO:0000259" key="4">
    <source>
        <dbReference type="PROSITE" id="PS50893"/>
    </source>
</evidence>
<evidence type="ECO:0000313" key="6">
    <source>
        <dbReference type="Proteomes" id="UP000034799"/>
    </source>
</evidence>
<dbReference type="PANTHER" id="PTHR43204:SF1">
    <property type="entry name" value="ABC TRANSPORTER I FAMILY MEMBER 6, CHLOROPLASTIC"/>
    <property type="match status" value="1"/>
</dbReference>
<comment type="similarity">
    <text evidence="1">Belongs to the ABC transporter superfamily. Ycf16 family.</text>
</comment>
<dbReference type="GO" id="GO:0005524">
    <property type="term" value="F:ATP binding"/>
    <property type="evidence" value="ECO:0007669"/>
    <property type="project" value="UniProtKB-KW"/>
</dbReference>
<comment type="caution">
    <text evidence="5">The sequence shown here is derived from an EMBL/GenBank/DDBJ whole genome shotgun (WGS) entry which is preliminary data.</text>
</comment>
<dbReference type="EMBL" id="LBWK01000001">
    <property type="protein sequence ID" value="KKR06109.1"/>
    <property type="molecule type" value="Genomic_DNA"/>
</dbReference>
<dbReference type="PANTHER" id="PTHR43204">
    <property type="entry name" value="ABC TRANSPORTER I FAMILY MEMBER 6, CHLOROPLASTIC"/>
    <property type="match status" value="1"/>
</dbReference>
<evidence type="ECO:0000256" key="2">
    <source>
        <dbReference type="ARBA" id="ARBA00022741"/>
    </source>
</evidence>
<dbReference type="PROSITE" id="PS00211">
    <property type="entry name" value="ABC_TRANSPORTER_1"/>
    <property type="match status" value="1"/>
</dbReference>
<dbReference type="PATRIC" id="fig|1619100.3.peg.150"/>
<proteinExistence type="inferred from homology"/>
<organism evidence="5 6">
    <name type="scientific">candidate division WS6 bacterium GW2011_GWF2_39_15</name>
    <dbReference type="NCBI Taxonomy" id="1619100"/>
    <lineage>
        <taxon>Bacteria</taxon>
        <taxon>Candidatus Dojkabacteria</taxon>
    </lineage>
</organism>
<dbReference type="InterPro" id="IPR003439">
    <property type="entry name" value="ABC_transporter-like_ATP-bd"/>
</dbReference>
<accession>A0A0G0MQ10</accession>
<dbReference type="Gene3D" id="3.40.50.300">
    <property type="entry name" value="P-loop containing nucleotide triphosphate hydrolases"/>
    <property type="match status" value="1"/>
</dbReference>
<evidence type="ECO:0000313" key="5">
    <source>
        <dbReference type="EMBL" id="KKR06109.1"/>
    </source>
</evidence>
<sequence length="224" mass="25080">MLKINLSEIEVGKKLLLRNIVLNISPGTITILTGSNGAGKSTIAKAIMGNPDIKTVGEIYIDDSNITAFNPYLRAQKGIYLSHQNPIGINGIKLGTFLRTTYMQMEYIKRKTDLLTFRKTTKSLCKELGLSTDILERDLNVGYSGGEMKKVEFLQLLLLSPKYAILDEIDSGLDAISRKRIFKYLSDLVQKGLGVLLITHRENIDKELKVVQTYKLENKTLTNV</sequence>
<dbReference type="InterPro" id="IPR010230">
    <property type="entry name" value="FeS-cluster_ATPase_SufC"/>
</dbReference>
<dbReference type="InterPro" id="IPR017871">
    <property type="entry name" value="ABC_transporter-like_CS"/>
</dbReference>
<reference evidence="5 6" key="1">
    <citation type="journal article" date="2015" name="Nature">
        <title>rRNA introns, odd ribosomes, and small enigmatic genomes across a large radiation of phyla.</title>
        <authorList>
            <person name="Brown C.T."/>
            <person name="Hug L.A."/>
            <person name="Thomas B.C."/>
            <person name="Sharon I."/>
            <person name="Castelle C.J."/>
            <person name="Singh A."/>
            <person name="Wilkins M.J."/>
            <person name="Williams K.H."/>
            <person name="Banfield J.F."/>
        </authorList>
    </citation>
    <scope>NUCLEOTIDE SEQUENCE [LARGE SCALE GENOMIC DNA]</scope>
</reference>
<dbReference type="InterPro" id="IPR027417">
    <property type="entry name" value="P-loop_NTPase"/>
</dbReference>
<keyword evidence="3 5" id="KW-0067">ATP-binding</keyword>
<dbReference type="PROSITE" id="PS50893">
    <property type="entry name" value="ABC_TRANSPORTER_2"/>
    <property type="match status" value="1"/>
</dbReference>
<dbReference type="SMART" id="SM00382">
    <property type="entry name" value="AAA"/>
    <property type="match status" value="1"/>
</dbReference>
<protein>
    <submittedName>
        <fullName evidence="5">ABC transporter ATP-binding protein</fullName>
    </submittedName>
</protein>
<keyword evidence="2" id="KW-0547">Nucleotide-binding</keyword>
<evidence type="ECO:0000256" key="3">
    <source>
        <dbReference type="ARBA" id="ARBA00022840"/>
    </source>
</evidence>
<dbReference type="Pfam" id="PF00005">
    <property type="entry name" value="ABC_tran"/>
    <property type="match status" value="1"/>
</dbReference>
<dbReference type="GO" id="GO:0016887">
    <property type="term" value="F:ATP hydrolysis activity"/>
    <property type="evidence" value="ECO:0007669"/>
    <property type="project" value="InterPro"/>
</dbReference>